<reference evidence="1 2" key="1">
    <citation type="submission" date="2019-01" db="EMBL/GenBank/DDBJ databases">
        <title>Vibrio BEI176 sp. nov, a marine bacterium isolated from China: eastern marignal seas.</title>
        <authorList>
            <person name="Li B."/>
        </authorList>
    </citation>
    <scope>NUCLEOTIDE SEQUENCE [LARGE SCALE GENOMIC DNA]</scope>
    <source>
        <strain evidence="1 2">BEI176</strain>
    </source>
</reference>
<dbReference type="Proteomes" id="UP000297753">
    <property type="component" value="Unassembled WGS sequence"/>
</dbReference>
<gene>
    <name evidence="1" type="ORF">ELS82_23580</name>
</gene>
<evidence type="ECO:0000313" key="1">
    <source>
        <dbReference type="EMBL" id="TFH89191.1"/>
    </source>
</evidence>
<dbReference type="EMBL" id="SATR01000099">
    <property type="protein sequence ID" value="TFH89191.1"/>
    <property type="molecule type" value="Genomic_DNA"/>
</dbReference>
<comment type="caution">
    <text evidence="1">The sequence shown here is derived from an EMBL/GenBank/DDBJ whole genome shotgun (WGS) entry which is preliminary data.</text>
</comment>
<dbReference type="RefSeq" id="WP_134837599.1">
    <property type="nucleotide sequence ID" value="NZ_SATR01000099.1"/>
</dbReference>
<organism evidence="1 2">
    <name type="scientific">Vibrio ouci</name>
    <dbReference type="NCBI Taxonomy" id="2499078"/>
    <lineage>
        <taxon>Bacteria</taxon>
        <taxon>Pseudomonadati</taxon>
        <taxon>Pseudomonadota</taxon>
        <taxon>Gammaproteobacteria</taxon>
        <taxon>Vibrionales</taxon>
        <taxon>Vibrionaceae</taxon>
        <taxon>Vibrio</taxon>
    </lineage>
</organism>
<keyword evidence="2" id="KW-1185">Reference proteome</keyword>
<proteinExistence type="predicted"/>
<sequence>MKTYNLHAVTFANDSYYTVILPSDFPNLTENKMRSWAKCKSETSKQRIAILDCDAKFKHYTCVNNGLTELQAHEMRVELLHRVEAEGKRTIINNLKRCETSLEKHRNAFWDELEEKGIKEILSEI</sequence>
<protein>
    <submittedName>
        <fullName evidence="1">Uncharacterized protein</fullName>
    </submittedName>
</protein>
<name>A0A4Y8WA78_9VIBR</name>
<dbReference type="AlphaFoldDB" id="A0A4Y8WA78"/>
<accession>A0A4Y8WA78</accession>
<evidence type="ECO:0000313" key="2">
    <source>
        <dbReference type="Proteomes" id="UP000297753"/>
    </source>
</evidence>